<dbReference type="EMBL" id="AP012603">
    <property type="protein sequence ID" value="BAM89962.1"/>
    <property type="molecule type" value="Genomic_DNA"/>
</dbReference>
<evidence type="ECO:0000256" key="1">
    <source>
        <dbReference type="SAM" id="MobiDB-lite"/>
    </source>
</evidence>
<dbReference type="KEGG" id="aol:S58_39760"/>
<dbReference type="HOGENOM" id="CLU_2231411_0_0_5"/>
<gene>
    <name evidence="2" type="ORF">S58_39760</name>
</gene>
<dbReference type="AlphaFoldDB" id="M4Z958"/>
<feature type="region of interest" description="Disordered" evidence="1">
    <location>
        <begin position="1"/>
        <end position="36"/>
    </location>
</feature>
<feature type="compositionally biased region" description="Basic and acidic residues" evidence="1">
    <location>
        <begin position="1"/>
        <end position="21"/>
    </location>
</feature>
<evidence type="ECO:0000313" key="3">
    <source>
        <dbReference type="Proteomes" id="UP000011841"/>
    </source>
</evidence>
<sequence length="105" mass="11502">MHLADRRECSDSRGDAERGQQRNENGAGGHGDTPHPNWLVVQRNFLAVTDRFDFAIEPILLECERAPALGHASIASKCWLAPCTLGELKAVIGVFSKKIGLLHVN</sequence>
<dbReference type="STRING" id="1245469.S58_39760"/>
<name>M4Z958_9BRAD</name>
<dbReference type="Proteomes" id="UP000011841">
    <property type="component" value="Chromosome"/>
</dbReference>
<keyword evidence="3" id="KW-1185">Reference proteome</keyword>
<accession>M4Z958</accession>
<organism evidence="2 3">
    <name type="scientific">Bradyrhizobium oligotrophicum S58</name>
    <dbReference type="NCBI Taxonomy" id="1245469"/>
    <lineage>
        <taxon>Bacteria</taxon>
        <taxon>Pseudomonadati</taxon>
        <taxon>Pseudomonadota</taxon>
        <taxon>Alphaproteobacteria</taxon>
        <taxon>Hyphomicrobiales</taxon>
        <taxon>Nitrobacteraceae</taxon>
        <taxon>Bradyrhizobium</taxon>
    </lineage>
</organism>
<proteinExistence type="predicted"/>
<reference evidence="2 3" key="1">
    <citation type="journal article" date="2013" name="Appl. Environ. Microbiol.">
        <title>Genome analysis suggests that the soil oligotrophic bacterium Agromonas oligotrophica (Bradyrhizobium oligotrophicum) is a nitrogen-fixing symbiont of Aeschynomene indica.</title>
        <authorList>
            <person name="Okubo T."/>
            <person name="Fukushima S."/>
            <person name="Itakura M."/>
            <person name="Oshima K."/>
            <person name="Longtonglang A."/>
            <person name="Teaumroong N."/>
            <person name="Mitsui H."/>
            <person name="Hattori M."/>
            <person name="Hattori R."/>
            <person name="Hattori T."/>
            <person name="Minamisawa K."/>
        </authorList>
    </citation>
    <scope>NUCLEOTIDE SEQUENCE [LARGE SCALE GENOMIC DNA]</scope>
    <source>
        <strain evidence="2 3">S58</strain>
    </source>
</reference>
<evidence type="ECO:0000313" key="2">
    <source>
        <dbReference type="EMBL" id="BAM89962.1"/>
    </source>
</evidence>
<protein>
    <submittedName>
        <fullName evidence="2">Uncharacterized protein</fullName>
    </submittedName>
</protein>